<keyword evidence="6" id="KW-0418">Kinase</keyword>
<evidence type="ECO:0000256" key="10">
    <source>
        <dbReference type="PROSITE-ProRule" id="PRU10141"/>
    </source>
</evidence>
<dbReference type="PROSITE" id="PS50011">
    <property type="entry name" value="PROTEIN_KINASE_DOM"/>
    <property type="match status" value="1"/>
</dbReference>
<dbReference type="PANTHER" id="PTHR48012:SF10">
    <property type="entry name" value="FI20177P1"/>
    <property type="match status" value="1"/>
</dbReference>
<feature type="region of interest" description="Disordered" evidence="11">
    <location>
        <begin position="316"/>
        <end position="336"/>
    </location>
</feature>
<evidence type="ECO:0000256" key="2">
    <source>
        <dbReference type="ARBA" id="ARBA00012513"/>
    </source>
</evidence>
<feature type="binding site" evidence="10">
    <location>
        <position position="35"/>
    </location>
    <ligand>
        <name>ATP</name>
        <dbReference type="ChEBI" id="CHEBI:30616"/>
    </ligand>
</feature>
<evidence type="ECO:0000256" key="3">
    <source>
        <dbReference type="ARBA" id="ARBA00022527"/>
    </source>
</evidence>
<dbReference type="PROSITE" id="PS00107">
    <property type="entry name" value="PROTEIN_KINASE_ATP"/>
    <property type="match status" value="1"/>
</dbReference>
<keyword evidence="3" id="KW-0723">Serine/threonine-protein kinase</keyword>
<dbReference type="PANTHER" id="PTHR48012">
    <property type="entry name" value="STERILE20-LIKE KINASE, ISOFORM B-RELATED"/>
    <property type="match status" value="1"/>
</dbReference>
<dbReference type="Gene3D" id="1.10.510.10">
    <property type="entry name" value="Transferase(Phosphotransferase) domain 1"/>
    <property type="match status" value="1"/>
</dbReference>
<keyword evidence="4" id="KW-0808">Transferase</keyword>
<evidence type="ECO:0000259" key="12">
    <source>
        <dbReference type="PROSITE" id="PS50011"/>
    </source>
</evidence>
<name>A0ABP0EDD6_9ASCO</name>
<evidence type="ECO:0000256" key="9">
    <source>
        <dbReference type="ARBA" id="ARBA00048679"/>
    </source>
</evidence>
<dbReference type="Pfam" id="PF00069">
    <property type="entry name" value="Pkinase"/>
    <property type="match status" value="1"/>
</dbReference>
<comment type="catalytic activity">
    <reaction evidence="9">
        <text>L-seryl-[protein] + ATP = O-phospho-L-seryl-[protein] + ADP + H(+)</text>
        <dbReference type="Rhea" id="RHEA:17989"/>
        <dbReference type="Rhea" id="RHEA-COMP:9863"/>
        <dbReference type="Rhea" id="RHEA-COMP:11604"/>
        <dbReference type="ChEBI" id="CHEBI:15378"/>
        <dbReference type="ChEBI" id="CHEBI:29999"/>
        <dbReference type="ChEBI" id="CHEBI:30616"/>
        <dbReference type="ChEBI" id="CHEBI:83421"/>
        <dbReference type="ChEBI" id="CHEBI:456216"/>
        <dbReference type="EC" id="2.7.11.1"/>
    </reaction>
</comment>
<dbReference type="InterPro" id="IPR050629">
    <property type="entry name" value="STE20/SPS1-PAK"/>
</dbReference>
<dbReference type="SUPFAM" id="SSF56112">
    <property type="entry name" value="Protein kinase-like (PK-like)"/>
    <property type="match status" value="1"/>
</dbReference>
<dbReference type="Proteomes" id="UP001497600">
    <property type="component" value="Chromosome C"/>
</dbReference>
<dbReference type="EC" id="2.7.11.1" evidence="2"/>
<dbReference type="InterPro" id="IPR001245">
    <property type="entry name" value="Ser-Thr/Tyr_kinase_cat_dom"/>
</dbReference>
<evidence type="ECO:0000313" key="14">
    <source>
        <dbReference type="Proteomes" id="UP001497600"/>
    </source>
</evidence>
<feature type="domain" description="Protein kinase" evidence="12">
    <location>
        <begin position="6"/>
        <end position="260"/>
    </location>
</feature>
<dbReference type="InterPro" id="IPR000719">
    <property type="entry name" value="Prot_kinase_dom"/>
</dbReference>
<reference evidence="13 14" key="1">
    <citation type="submission" date="2024-01" db="EMBL/GenBank/DDBJ databases">
        <authorList>
            <consortium name="Genoscope - CEA"/>
            <person name="William W."/>
        </authorList>
    </citation>
    <scope>NUCLEOTIDE SEQUENCE [LARGE SCALE GENOMIC DNA]</scope>
    <source>
        <strain evidence="13 14">29B2s-10</strain>
    </source>
</reference>
<dbReference type="PRINTS" id="PR00109">
    <property type="entry name" value="TYRKINASE"/>
</dbReference>
<gene>
    <name evidence="13" type="primary">SPS1</name>
    <name evidence="13" type="ORF">CAAN4_C04698</name>
</gene>
<comment type="similarity">
    <text evidence="1">Belongs to the protein kinase superfamily. STE Ser/Thr protein kinase family. STE20 subfamily.</text>
</comment>
<evidence type="ECO:0000256" key="8">
    <source>
        <dbReference type="ARBA" id="ARBA00047899"/>
    </source>
</evidence>
<dbReference type="InterPro" id="IPR011009">
    <property type="entry name" value="Kinase-like_dom_sf"/>
</dbReference>
<accession>A0ABP0EDD6</accession>
<evidence type="ECO:0000256" key="1">
    <source>
        <dbReference type="ARBA" id="ARBA00008874"/>
    </source>
</evidence>
<keyword evidence="14" id="KW-1185">Reference proteome</keyword>
<keyword evidence="5 10" id="KW-0547">Nucleotide-binding</keyword>
<evidence type="ECO:0000313" key="13">
    <source>
        <dbReference type="EMBL" id="CAK7899884.1"/>
    </source>
</evidence>
<evidence type="ECO:0000256" key="4">
    <source>
        <dbReference type="ARBA" id="ARBA00022679"/>
    </source>
</evidence>
<evidence type="ECO:0000256" key="11">
    <source>
        <dbReference type="SAM" id="MobiDB-lite"/>
    </source>
</evidence>
<dbReference type="InterPro" id="IPR017441">
    <property type="entry name" value="Protein_kinase_ATP_BS"/>
</dbReference>
<dbReference type="SMART" id="SM00220">
    <property type="entry name" value="S_TKc"/>
    <property type="match status" value="1"/>
</dbReference>
<proteinExistence type="inferred from homology"/>
<evidence type="ECO:0000256" key="5">
    <source>
        <dbReference type="ARBA" id="ARBA00022741"/>
    </source>
</evidence>
<comment type="catalytic activity">
    <reaction evidence="8">
        <text>L-threonyl-[protein] + ATP = O-phospho-L-threonyl-[protein] + ADP + H(+)</text>
        <dbReference type="Rhea" id="RHEA:46608"/>
        <dbReference type="Rhea" id="RHEA-COMP:11060"/>
        <dbReference type="Rhea" id="RHEA-COMP:11605"/>
        <dbReference type="ChEBI" id="CHEBI:15378"/>
        <dbReference type="ChEBI" id="CHEBI:30013"/>
        <dbReference type="ChEBI" id="CHEBI:30616"/>
        <dbReference type="ChEBI" id="CHEBI:61977"/>
        <dbReference type="ChEBI" id="CHEBI:456216"/>
        <dbReference type="EC" id="2.7.11.1"/>
    </reaction>
</comment>
<keyword evidence="7 10" id="KW-0067">ATP-binding</keyword>
<evidence type="ECO:0000256" key="7">
    <source>
        <dbReference type="ARBA" id="ARBA00022840"/>
    </source>
</evidence>
<organism evidence="13 14">
    <name type="scientific">[Candida] anglica</name>
    <dbReference type="NCBI Taxonomy" id="148631"/>
    <lineage>
        <taxon>Eukaryota</taxon>
        <taxon>Fungi</taxon>
        <taxon>Dikarya</taxon>
        <taxon>Ascomycota</taxon>
        <taxon>Saccharomycotina</taxon>
        <taxon>Pichiomycetes</taxon>
        <taxon>Debaryomycetaceae</taxon>
        <taxon>Kurtzmaniella</taxon>
    </lineage>
</organism>
<protein>
    <recommendedName>
        <fullName evidence="2">non-specific serine/threonine protein kinase</fullName>
        <ecNumber evidence="2">2.7.11.1</ecNumber>
    </recommendedName>
</protein>
<dbReference type="EMBL" id="OZ004255">
    <property type="protein sequence ID" value="CAK7899884.1"/>
    <property type="molecule type" value="Genomic_DNA"/>
</dbReference>
<sequence>MSASKYDIHECIGRGNFGDVYRAIVRGETEVVAIKTVNLDSSEEDISVLVQEIQLLSRMRSPYITRYFEAFVTNVSMWIVMEYCGGGSCSDLLKCHKKLDEDVVAYIIRGTMSGLKYLHNQGKVHRDVKSANILLTEKGEVKLADFGVSGEITMTHIKRNTFVGTPFWMAPEVIKRRNGGYDQKADIWSIGITTIELVTGTPPLSEFDPLKILFQIPENQPPILEGNEYGSNLKDFIRYCLRKEPEERPTAKMLLYHRYLKNRRGGINLVQLIQEKNVWFEKKYSRGKKPRHSIEEQKQPYHRKISWDFETQRSPRIGTSASPMETTISPLTNMSPNMSNTTASTPVTGSPNKLVAKNYLEDIIIICLGRVANRAKSIETKRTVEMLARNFVVYESQQPGICEAVVEEICIHVHQMMANETKS</sequence>
<evidence type="ECO:0000256" key="6">
    <source>
        <dbReference type="ARBA" id="ARBA00022777"/>
    </source>
</evidence>